<keyword evidence="2" id="KW-0812">Transmembrane</keyword>
<proteinExistence type="predicted"/>
<dbReference type="AlphaFoldDB" id="A0A1A9UXN6"/>
<evidence type="ECO:0000313" key="3">
    <source>
        <dbReference type="EnsemblMetazoa" id="GAUT019085-PA"/>
    </source>
</evidence>
<dbReference type="EnsemblMetazoa" id="GAUT019085-RA">
    <property type="protein sequence ID" value="GAUT019085-PA"/>
    <property type="gene ID" value="GAUT019085"/>
</dbReference>
<dbReference type="Proteomes" id="UP000078200">
    <property type="component" value="Unassembled WGS sequence"/>
</dbReference>
<feature type="transmembrane region" description="Helical" evidence="2">
    <location>
        <begin position="60"/>
        <end position="80"/>
    </location>
</feature>
<protein>
    <submittedName>
        <fullName evidence="3">Uncharacterized protein</fullName>
    </submittedName>
</protein>
<accession>A0A1A9UXN6</accession>
<evidence type="ECO:0000256" key="2">
    <source>
        <dbReference type="SAM" id="Phobius"/>
    </source>
</evidence>
<name>A0A1A9UXN6_GLOAU</name>
<keyword evidence="2" id="KW-0472">Membrane</keyword>
<reference evidence="3" key="1">
    <citation type="submission" date="2020-05" db="UniProtKB">
        <authorList>
            <consortium name="EnsemblMetazoa"/>
        </authorList>
    </citation>
    <scope>IDENTIFICATION</scope>
    <source>
        <strain evidence="3">TTRI</strain>
    </source>
</reference>
<dbReference type="VEuPathDB" id="VectorBase:GAUT019085"/>
<evidence type="ECO:0000313" key="4">
    <source>
        <dbReference type="Proteomes" id="UP000078200"/>
    </source>
</evidence>
<organism evidence="3 4">
    <name type="scientific">Glossina austeni</name>
    <name type="common">Savannah tsetse fly</name>
    <dbReference type="NCBI Taxonomy" id="7395"/>
    <lineage>
        <taxon>Eukaryota</taxon>
        <taxon>Metazoa</taxon>
        <taxon>Ecdysozoa</taxon>
        <taxon>Arthropoda</taxon>
        <taxon>Hexapoda</taxon>
        <taxon>Insecta</taxon>
        <taxon>Pterygota</taxon>
        <taxon>Neoptera</taxon>
        <taxon>Endopterygota</taxon>
        <taxon>Diptera</taxon>
        <taxon>Brachycera</taxon>
        <taxon>Muscomorpha</taxon>
        <taxon>Hippoboscoidea</taxon>
        <taxon>Glossinidae</taxon>
        <taxon>Glossina</taxon>
    </lineage>
</organism>
<sequence length="125" mass="14529">MGNDNDEDDFLSINLEVSEDMENIKINECLVHFSFCLYFGFSPSYPSSSNTLFITTTTHFIMYKVSPVGALVSSSMYLILAHMLERKEVKAIILFSSIYGKQEREREDKRRNIKNKKNKKEINPF</sequence>
<evidence type="ECO:0000256" key="1">
    <source>
        <dbReference type="SAM" id="MobiDB-lite"/>
    </source>
</evidence>
<feature type="region of interest" description="Disordered" evidence="1">
    <location>
        <begin position="106"/>
        <end position="125"/>
    </location>
</feature>
<keyword evidence="2" id="KW-1133">Transmembrane helix</keyword>
<keyword evidence="4" id="KW-1185">Reference proteome</keyword>